<evidence type="ECO:0000313" key="4">
    <source>
        <dbReference type="Proteomes" id="UP000216189"/>
    </source>
</evidence>
<feature type="domain" description="DUF6850" evidence="2">
    <location>
        <begin position="53"/>
        <end position="537"/>
    </location>
</feature>
<dbReference type="Pfam" id="PF21012">
    <property type="entry name" value="DUF6850"/>
    <property type="match status" value="1"/>
</dbReference>
<organism evidence="3 4">
    <name type="scientific">Segatella bryantii</name>
    <name type="common">Prevotella bryantii</name>
    <dbReference type="NCBI Taxonomy" id="77095"/>
    <lineage>
        <taxon>Bacteria</taxon>
        <taxon>Pseudomonadati</taxon>
        <taxon>Bacteroidota</taxon>
        <taxon>Bacteroidia</taxon>
        <taxon>Bacteroidales</taxon>
        <taxon>Prevotellaceae</taxon>
        <taxon>Segatella</taxon>
    </lineage>
</organism>
<comment type="caution">
    <text evidence="3">The sequence shown here is derived from an EMBL/GenBank/DDBJ whole genome shotgun (WGS) entry which is preliminary data.</text>
</comment>
<feature type="signal peptide" evidence="1">
    <location>
        <begin position="1"/>
        <end position="20"/>
    </location>
</feature>
<gene>
    <name evidence="3" type="ORF">CIK91_13835</name>
</gene>
<dbReference type="EMBL" id="NPJF01000073">
    <property type="protein sequence ID" value="OYP53052.1"/>
    <property type="molecule type" value="Genomic_DNA"/>
</dbReference>
<name>A0ABX4EE48_SEGBR</name>
<keyword evidence="4" id="KW-1185">Reference proteome</keyword>
<accession>A0ABX4EE48</accession>
<feature type="chain" id="PRO_5045422518" description="DUF6850 domain-containing protein" evidence="1">
    <location>
        <begin position="21"/>
        <end position="537"/>
    </location>
</feature>
<evidence type="ECO:0000313" key="3">
    <source>
        <dbReference type="EMBL" id="OYP53052.1"/>
    </source>
</evidence>
<protein>
    <recommendedName>
        <fullName evidence="2">DUF6850 domain-containing protein</fullName>
    </recommendedName>
</protein>
<dbReference type="InterPro" id="IPR049236">
    <property type="entry name" value="DUF6850"/>
</dbReference>
<dbReference type="Proteomes" id="UP000216189">
    <property type="component" value="Unassembled WGS sequence"/>
</dbReference>
<sequence length="537" mass="61127">MSKFLFSGALLVLSSLEAQAQTVKTDSLLMRDFSYVMQSDPWLMGNNPSALIRFGSSTLSEATVSMTVGNGGFVNYDQSPHTLTFGASAESVYRLSPRTVVYGRMSYQNESSSNMAGSAFLNTYHLPFDIVEDSLTNEGDEHRDTYHLKGGVGVDIWHGWSVGASFDFTAANLAKYKDLRHQNKVMDLTFSAGFYLPLGHISLGANYLYRRSTENIRFKVYGQSDKVYKSLIAYANFMGQVEQFTTNGYTGSNNEQPLFSARHGASVQLDWRITPQWQWYHSMMAQYRSGYYGRESAYTITYMRHHSHIYTYQSRLSYRLPTSLHRMDVSISAERLENNQNAYLETLNEQGASQYEYFGAVKTGDKLWVDTHIGYTGDMGIDYELPRWSVATGVNIGHRKQTGYRYPYYRRQRLNQVQGYVDACHRIRLRQGILQAGLQFAYQKGSGDVYEDLTFAEPSAQQTAPPSMDAYLYRDYEYYTAPQVKVGAALKYSFVFPQTRMKTYVEGKCTYLKAYNTDAYLKGDAYTTVMLIVGVDF</sequence>
<keyword evidence="1" id="KW-0732">Signal</keyword>
<reference evidence="3 4" key="1">
    <citation type="submission" date="2017-08" db="EMBL/GenBank/DDBJ databases">
        <title>Comparative genomics of non-oral Prevotella species.</title>
        <authorList>
            <person name="Accetto T."/>
            <person name="Nograsek B."/>
            <person name="Avgustin G."/>
        </authorList>
    </citation>
    <scope>NUCLEOTIDE SEQUENCE [LARGE SCALE GENOMIC DNA]</scope>
    <source>
        <strain evidence="3 4">TC1-1</strain>
    </source>
</reference>
<evidence type="ECO:0000259" key="2">
    <source>
        <dbReference type="Pfam" id="PF21012"/>
    </source>
</evidence>
<proteinExistence type="predicted"/>
<evidence type="ECO:0000256" key="1">
    <source>
        <dbReference type="SAM" id="SignalP"/>
    </source>
</evidence>